<evidence type="ECO:0000313" key="2">
    <source>
        <dbReference type="Proteomes" id="UP000248806"/>
    </source>
</evidence>
<keyword evidence="1" id="KW-0436">Ligase</keyword>
<gene>
    <name evidence="1" type="ORF">EI42_01105</name>
</gene>
<dbReference type="OrthoDB" id="143227at2"/>
<proteinExistence type="predicted"/>
<dbReference type="GO" id="GO:0016874">
    <property type="term" value="F:ligase activity"/>
    <property type="evidence" value="ECO:0007669"/>
    <property type="project" value="UniProtKB-KW"/>
</dbReference>
<protein>
    <submittedName>
        <fullName evidence="1">Gamma-glutamyl:cysteine ligase YbdK (ATP-grasp superfamily)</fullName>
    </submittedName>
</protein>
<dbReference type="InterPro" id="IPR014746">
    <property type="entry name" value="Gln_synth/guanido_kin_cat_dom"/>
</dbReference>
<organism evidence="1 2">
    <name type="scientific">Thermosporothrix hazakensis</name>
    <dbReference type="NCBI Taxonomy" id="644383"/>
    <lineage>
        <taxon>Bacteria</taxon>
        <taxon>Bacillati</taxon>
        <taxon>Chloroflexota</taxon>
        <taxon>Ktedonobacteria</taxon>
        <taxon>Ktedonobacterales</taxon>
        <taxon>Thermosporotrichaceae</taxon>
        <taxon>Thermosporothrix</taxon>
    </lineage>
</organism>
<evidence type="ECO:0000313" key="1">
    <source>
        <dbReference type="EMBL" id="PZW34268.1"/>
    </source>
</evidence>
<reference evidence="1 2" key="1">
    <citation type="submission" date="2018-06" db="EMBL/GenBank/DDBJ databases">
        <title>Genomic Encyclopedia of Archaeal and Bacterial Type Strains, Phase II (KMG-II): from individual species to whole genera.</title>
        <authorList>
            <person name="Goeker M."/>
        </authorList>
    </citation>
    <scope>NUCLEOTIDE SEQUENCE [LARGE SCALE GENOMIC DNA]</scope>
    <source>
        <strain evidence="1 2">ATCC BAA-1881</strain>
    </source>
</reference>
<accession>A0A326UBT7</accession>
<dbReference type="AlphaFoldDB" id="A0A326UBT7"/>
<dbReference type="SUPFAM" id="SSF55931">
    <property type="entry name" value="Glutamine synthetase/guanido kinase"/>
    <property type="match status" value="1"/>
</dbReference>
<dbReference type="Proteomes" id="UP000248806">
    <property type="component" value="Unassembled WGS sequence"/>
</dbReference>
<dbReference type="RefSeq" id="WP_111319675.1">
    <property type="nucleotide sequence ID" value="NZ_BIFX01000001.1"/>
</dbReference>
<keyword evidence="2" id="KW-1185">Reference proteome</keyword>
<name>A0A326UBT7_THEHA</name>
<dbReference type="EMBL" id="QKUF01000002">
    <property type="protein sequence ID" value="PZW34268.1"/>
    <property type="molecule type" value="Genomic_DNA"/>
</dbReference>
<comment type="caution">
    <text evidence="1">The sequence shown here is derived from an EMBL/GenBank/DDBJ whole genome shotgun (WGS) entry which is preliminary data.</text>
</comment>
<sequence length="376" mass="42134">MSRAFTRFGFGCEHEVAFLNPAGHFADHANTSFAEVAAIIARLPVYDDDIEQLVNGKSGIKRKRWYLEGQRRFSPDGQFIDFRPKGIEIRTTIHPTIQGAINELRMSFTLLMQHTRDIGFVPALTSFHPYKDTFFPDPPMNAFEQGLYNKSPEMRSSAITMLTYGPDLNISCPELTPEEVLDRGRKLTFYSPYIVPFSFSSPFFQGRPWGGLSIRTLKRTGMRPATLVFVEHTHELIDSDPSLTQLARLPREVGRIEFKACDSSADFSLYASLLALLKGLLIDETLEGRMTVPDPGMHQLAARSGFQHPEIEEGARAVVRAATIALERVADPDVSLLARLHEQVQRKITPAHELLRLYEDIGSIEEALRIAGASTG</sequence>
<dbReference type="Gene3D" id="3.30.590.20">
    <property type="match status" value="1"/>
</dbReference>